<feature type="signal peptide" evidence="7">
    <location>
        <begin position="1"/>
        <end position="16"/>
    </location>
</feature>
<organism evidence="8 9">
    <name type="scientific">Eeniella nana</name>
    <name type="common">Yeast</name>
    <name type="synonym">Brettanomyces nanus</name>
    <dbReference type="NCBI Taxonomy" id="13502"/>
    <lineage>
        <taxon>Eukaryota</taxon>
        <taxon>Fungi</taxon>
        <taxon>Dikarya</taxon>
        <taxon>Ascomycota</taxon>
        <taxon>Saccharomycotina</taxon>
        <taxon>Pichiomycetes</taxon>
        <taxon>Pichiales</taxon>
        <taxon>Pichiaceae</taxon>
        <taxon>Brettanomyces</taxon>
    </lineage>
</organism>
<evidence type="ECO:0000313" key="9">
    <source>
        <dbReference type="Proteomes" id="UP000662931"/>
    </source>
</evidence>
<dbReference type="PRINTS" id="PR00392">
    <property type="entry name" value="PROFILIN"/>
</dbReference>
<dbReference type="SMART" id="SM00392">
    <property type="entry name" value="PROF"/>
    <property type="match status" value="1"/>
</dbReference>
<dbReference type="Proteomes" id="UP000662931">
    <property type="component" value="Chromosome 2"/>
</dbReference>
<dbReference type="RefSeq" id="XP_038778805.1">
    <property type="nucleotide sequence ID" value="XM_038922877.1"/>
</dbReference>
<name>A0A875RPM2_EENNA</name>
<dbReference type="GO" id="GO:0005856">
    <property type="term" value="C:cytoskeleton"/>
    <property type="evidence" value="ECO:0007669"/>
    <property type="project" value="UniProtKB-SubCell"/>
</dbReference>
<dbReference type="KEGG" id="bnn:FOA43_002590"/>
<dbReference type="GO" id="GO:0005938">
    <property type="term" value="C:cell cortex"/>
    <property type="evidence" value="ECO:0007669"/>
    <property type="project" value="TreeGrafter"/>
</dbReference>
<evidence type="ECO:0000256" key="3">
    <source>
        <dbReference type="ARBA" id="ARBA00022490"/>
    </source>
</evidence>
<dbReference type="AlphaFoldDB" id="A0A875RPM2"/>
<dbReference type="PANTHER" id="PTHR11604">
    <property type="entry name" value="PROFILIN"/>
    <property type="match status" value="1"/>
</dbReference>
<evidence type="ECO:0000256" key="5">
    <source>
        <dbReference type="ARBA" id="ARBA00023212"/>
    </source>
</evidence>
<keyword evidence="3" id="KW-0963">Cytoplasm</keyword>
<keyword evidence="4 6" id="KW-0009">Actin-binding</keyword>
<protein>
    <recommendedName>
        <fullName evidence="6">Profilin</fullName>
    </recommendedName>
</protein>
<dbReference type="InterPro" id="IPR005455">
    <property type="entry name" value="PFN_euk"/>
</dbReference>
<comment type="similarity">
    <text evidence="2 6">Belongs to the profilin family.</text>
</comment>
<keyword evidence="5" id="KW-0206">Cytoskeleton</keyword>
<sequence>MSLFANIIFSFSLAYTDNLTATGKLDKAAIYGSDGSAMWASSNNFKLEPSEIQELVGGFANASNLWASGLHIQGQKYFCIRADDRSIYGKHEAEGVLCVKTKQAILIAHYPGGIQPGEAAKIVEQLADYLIGQGY</sequence>
<dbReference type="GO" id="GO:0003785">
    <property type="term" value="F:actin monomer binding"/>
    <property type="evidence" value="ECO:0007669"/>
    <property type="project" value="TreeGrafter"/>
</dbReference>
<evidence type="ECO:0000256" key="1">
    <source>
        <dbReference type="ARBA" id="ARBA00004245"/>
    </source>
</evidence>
<comment type="subcellular location">
    <subcellularLocation>
        <location evidence="1">Cytoplasm</location>
        <location evidence="1">Cytoskeleton</location>
    </subcellularLocation>
</comment>
<accession>A0A875RPM2</accession>
<evidence type="ECO:0000256" key="2">
    <source>
        <dbReference type="ARBA" id="ARBA00010058"/>
    </source>
</evidence>
<dbReference type="EMBL" id="CP064813">
    <property type="protein sequence ID" value="QPG75240.1"/>
    <property type="molecule type" value="Genomic_DNA"/>
</dbReference>
<dbReference type="Gene3D" id="3.30.450.30">
    <property type="entry name" value="Dynein light chain 2a, cytoplasmic"/>
    <property type="match status" value="1"/>
</dbReference>
<dbReference type="InterPro" id="IPR048278">
    <property type="entry name" value="PFN"/>
</dbReference>
<dbReference type="FunFam" id="3.30.450.30:FF:000001">
    <property type="entry name" value="Profilin"/>
    <property type="match status" value="1"/>
</dbReference>
<dbReference type="SUPFAM" id="SSF55770">
    <property type="entry name" value="Profilin (actin-binding protein)"/>
    <property type="match status" value="1"/>
</dbReference>
<feature type="chain" id="PRO_5034595275" description="Profilin" evidence="7">
    <location>
        <begin position="17"/>
        <end position="135"/>
    </location>
</feature>
<evidence type="ECO:0000256" key="6">
    <source>
        <dbReference type="RuleBase" id="RU003909"/>
    </source>
</evidence>
<dbReference type="GeneID" id="62195991"/>
<dbReference type="PANTHER" id="PTHR11604:SF0">
    <property type="entry name" value="PROFILIN"/>
    <property type="match status" value="1"/>
</dbReference>
<dbReference type="OrthoDB" id="421374at2759"/>
<keyword evidence="7" id="KW-0732">Signal</keyword>
<keyword evidence="9" id="KW-1185">Reference proteome</keyword>
<dbReference type="GO" id="GO:1903475">
    <property type="term" value="P:mitotic actomyosin contractile ring assembly"/>
    <property type="evidence" value="ECO:0007669"/>
    <property type="project" value="UniProtKB-ARBA"/>
</dbReference>
<gene>
    <name evidence="8" type="primary">PFY1</name>
    <name evidence="8" type="ORF">FOA43_002590</name>
</gene>
<evidence type="ECO:0000256" key="4">
    <source>
        <dbReference type="ARBA" id="ARBA00023203"/>
    </source>
</evidence>
<dbReference type="CDD" id="cd00148">
    <property type="entry name" value="PROF"/>
    <property type="match status" value="1"/>
</dbReference>
<evidence type="ECO:0000256" key="7">
    <source>
        <dbReference type="SAM" id="SignalP"/>
    </source>
</evidence>
<reference evidence="8" key="1">
    <citation type="submission" date="2020-10" db="EMBL/GenBank/DDBJ databases">
        <authorList>
            <person name="Roach M.J.R."/>
        </authorList>
    </citation>
    <scope>NUCLEOTIDE SEQUENCE</scope>
    <source>
        <strain evidence="8">CBS 1945</strain>
    </source>
</reference>
<evidence type="ECO:0000313" key="8">
    <source>
        <dbReference type="EMBL" id="QPG75240.1"/>
    </source>
</evidence>
<dbReference type="PRINTS" id="PR01640">
    <property type="entry name" value="PROFILINPLNT"/>
</dbReference>
<dbReference type="InterPro" id="IPR036140">
    <property type="entry name" value="PFN_sf"/>
</dbReference>
<proteinExistence type="inferred from homology"/>
<dbReference type="Pfam" id="PF00235">
    <property type="entry name" value="Profilin"/>
    <property type="match status" value="1"/>
</dbReference>